<evidence type="ECO:0000313" key="7">
    <source>
        <dbReference type="Proteomes" id="UP000316298"/>
    </source>
</evidence>
<dbReference type="InterPro" id="IPR036116">
    <property type="entry name" value="FN3_sf"/>
</dbReference>
<dbReference type="Gene3D" id="2.60.120.200">
    <property type="match status" value="2"/>
</dbReference>
<dbReference type="GO" id="GO:0016829">
    <property type="term" value="F:lyase activity"/>
    <property type="evidence" value="ECO:0007669"/>
    <property type="project" value="UniProtKB-KW"/>
</dbReference>
<evidence type="ECO:0000256" key="3">
    <source>
        <dbReference type="ARBA" id="ARBA00023295"/>
    </source>
</evidence>
<dbReference type="Pfam" id="PF05426">
    <property type="entry name" value="Alginate_lyase"/>
    <property type="match status" value="1"/>
</dbReference>
<dbReference type="GO" id="GO:0016020">
    <property type="term" value="C:membrane"/>
    <property type="evidence" value="ECO:0007669"/>
    <property type="project" value="InterPro"/>
</dbReference>
<keyword evidence="2" id="KW-0456">Lyase</keyword>
<evidence type="ECO:0000256" key="2">
    <source>
        <dbReference type="ARBA" id="ARBA00023239"/>
    </source>
</evidence>
<dbReference type="GO" id="GO:0000272">
    <property type="term" value="P:polysaccharide catabolic process"/>
    <property type="evidence" value="ECO:0007669"/>
    <property type="project" value="UniProtKB-KW"/>
</dbReference>
<dbReference type="InterPro" id="IPR008397">
    <property type="entry name" value="Alginate_lyase_dom"/>
</dbReference>
<dbReference type="InterPro" id="IPR013783">
    <property type="entry name" value="Ig-like_fold"/>
</dbReference>
<dbReference type="SUPFAM" id="SSF49313">
    <property type="entry name" value="Cadherin-like"/>
    <property type="match status" value="1"/>
</dbReference>
<protein>
    <submittedName>
        <fullName evidence="6">Putative Ig domain-containing protein</fullName>
    </submittedName>
</protein>
<dbReference type="InterPro" id="IPR008929">
    <property type="entry name" value="Chondroitin_lyas"/>
</dbReference>
<accession>A0A542E9Y7</accession>
<keyword evidence="7" id="KW-1185">Reference proteome</keyword>
<reference evidence="6 7" key="1">
    <citation type="submission" date="2019-06" db="EMBL/GenBank/DDBJ databases">
        <title>Sequencing the genomes of 1000 actinobacteria strains.</title>
        <authorList>
            <person name="Klenk H.-P."/>
        </authorList>
    </citation>
    <scope>NUCLEOTIDE SEQUENCE [LARGE SCALE GENOMIC DNA]</scope>
    <source>
        <strain evidence="6 7">DSM 17305</strain>
    </source>
</reference>
<dbReference type="RefSeq" id="WP_141859019.1">
    <property type="nucleotide sequence ID" value="NZ_BAAAKA010000005.1"/>
</dbReference>
<gene>
    <name evidence="6" type="ORF">FB475_5071</name>
</gene>
<dbReference type="OrthoDB" id="3862295at2"/>
<keyword evidence="3" id="KW-0326">Glycosidase</keyword>
<keyword evidence="4" id="KW-0119">Carbohydrate metabolism</keyword>
<dbReference type="GO" id="GO:0016798">
    <property type="term" value="F:hydrolase activity, acting on glycosyl bonds"/>
    <property type="evidence" value="ECO:0007669"/>
    <property type="project" value="UniProtKB-KW"/>
</dbReference>
<evidence type="ECO:0000313" key="6">
    <source>
        <dbReference type="EMBL" id="TQJ12142.1"/>
    </source>
</evidence>
<dbReference type="SUPFAM" id="SSF48230">
    <property type="entry name" value="Chondroitin AC/alginate lyase"/>
    <property type="match status" value="1"/>
</dbReference>
<dbReference type="InterPro" id="IPR006311">
    <property type="entry name" value="TAT_signal"/>
</dbReference>
<proteinExistence type="predicted"/>
<feature type="domain" description="Fibronectin type-III" evidence="5">
    <location>
        <begin position="735"/>
        <end position="833"/>
    </location>
</feature>
<sequence>MPESDVPSLSSMSRRTLLITTGAAALASATPAAGASTPAGASTSVGGPVVPAAIRHPGLLHDVDDLRRMRECVANRVSPVYDGYLAMAANSRSSYDYVVRNVGQITSWGRGPANYMNEAVSDSGAAYQNALMWSATGDVRYADKARDILDAWSASLGAITGADGQLGVGLQVFKFANAAEILRHSEYDGWAPDAVRRCEESFRTVWYPAVSGNALFANGNWDLAALQAILSIAVFCDDRVMLENAIRYAVAGAGNGRIEHIVVSATGQGQESGRSQSYAQLALGLLANCAAVAWNQGVDLFGHLDNRILDGFEYTARYNLGDDTVPFTVDLDRTGKYIKKVISTINRGAFQPIYELAYAHYVSRRGLQAPNVERVLFRDGKRSIEGTSDDHPAWGTFTQARTPVPQSPPAAPPGTPSGLTAHATDVGVVLTWASSVEPRSGDAASSYTILRATRSGSFTVVAEGIRATTYTDPTREPARYEVQAVNAVGASAESLPVAVAPTPWASEDVGHVVVPGATSFDGETFTIEAGGSDVGGAQDSFRFVYLPMRGDGVLTARVVHPVSSQYATVGVMMRQSLSPSSAHASMLIKGLPLHTWSGVWTVRSGGRTTATGSTPVPPAQQQSITIDAGFPISDLGTLPQSATPLPPPYVEAASDGYRLRRPYWVRLIRKNDVLTGLMSPDGSTWTEVGSSRIHLGRDVYAGLAVCSALGVDEPYAESTTAAFDNVTVQGWSGEKPGPPLGELRAGRDASAVELAWSDLDVAATYTVKRRHAGGPYRAIATGVQPRGFGVETRYRDVTAVPGQSYEYVVAKTNAAGSGPDSMPFTATMPTPAAPTVTSAATAFANVGTAFHFRVAASNDPVSFAVAGLPDGLSLDRKTGVISGTPRRTGTAEVQVSARNAAGVATAAVTLTVGTRPPAPWRYTDIGDYVLDERQLGSFSAVAIRTPGITSYDGQFIVRGAGSDLNVIGQGMTVQFAYLPVLGDATFTALIRSHGAGRAGLLMTKSLSPFDQLFGVVLAGGTPQFVQRLRVATGLVTSTGTGTPSWLRIRRTGDSFAAEVSADGQNWTALGVPGSIASFGSAQYYAGLAVVSSDPSALSTAVFDNVSLA</sequence>
<evidence type="ECO:0000256" key="1">
    <source>
        <dbReference type="ARBA" id="ARBA00022729"/>
    </source>
</evidence>
<dbReference type="PROSITE" id="PS51318">
    <property type="entry name" value="TAT"/>
    <property type="match status" value="1"/>
</dbReference>
<organism evidence="6 7">
    <name type="scientific">Kribbella jejuensis</name>
    <dbReference type="NCBI Taxonomy" id="236068"/>
    <lineage>
        <taxon>Bacteria</taxon>
        <taxon>Bacillati</taxon>
        <taxon>Actinomycetota</taxon>
        <taxon>Actinomycetes</taxon>
        <taxon>Propionibacteriales</taxon>
        <taxon>Kribbellaceae</taxon>
        <taxon>Kribbella</taxon>
    </lineage>
</organism>
<evidence type="ECO:0000259" key="5">
    <source>
        <dbReference type="PROSITE" id="PS50853"/>
    </source>
</evidence>
<dbReference type="AlphaFoldDB" id="A0A542E9Y7"/>
<evidence type="ECO:0000256" key="4">
    <source>
        <dbReference type="ARBA" id="ARBA00023326"/>
    </source>
</evidence>
<comment type="caution">
    <text evidence="6">The sequence shown here is derived from an EMBL/GenBank/DDBJ whole genome shotgun (WGS) entry which is preliminary data.</text>
</comment>
<dbReference type="GO" id="GO:0005509">
    <property type="term" value="F:calcium ion binding"/>
    <property type="evidence" value="ECO:0007669"/>
    <property type="project" value="InterPro"/>
</dbReference>
<dbReference type="InterPro" id="IPR015919">
    <property type="entry name" value="Cadherin-like_sf"/>
</dbReference>
<dbReference type="GO" id="GO:0042597">
    <property type="term" value="C:periplasmic space"/>
    <property type="evidence" value="ECO:0007669"/>
    <property type="project" value="InterPro"/>
</dbReference>
<dbReference type="SUPFAM" id="SSF49265">
    <property type="entry name" value="Fibronectin type III"/>
    <property type="match status" value="2"/>
</dbReference>
<dbReference type="Gene3D" id="2.60.40.10">
    <property type="entry name" value="Immunoglobulins"/>
    <property type="match status" value="3"/>
</dbReference>
<name>A0A542E9Y7_9ACTN</name>
<dbReference type="Gene3D" id="1.50.10.100">
    <property type="entry name" value="Chondroitin AC/alginate lyase"/>
    <property type="match status" value="1"/>
</dbReference>
<dbReference type="Pfam" id="PF05345">
    <property type="entry name" value="He_PIG"/>
    <property type="match status" value="1"/>
</dbReference>
<keyword evidence="4" id="KW-0624">Polysaccharide degradation</keyword>
<dbReference type="EMBL" id="VFMM01000002">
    <property type="protein sequence ID" value="TQJ12142.1"/>
    <property type="molecule type" value="Genomic_DNA"/>
</dbReference>
<dbReference type="Proteomes" id="UP000316298">
    <property type="component" value="Unassembled WGS sequence"/>
</dbReference>
<dbReference type="PROSITE" id="PS50853">
    <property type="entry name" value="FN3"/>
    <property type="match status" value="1"/>
</dbReference>
<keyword evidence="3" id="KW-0378">Hydrolase</keyword>
<keyword evidence="1" id="KW-0732">Signal</keyword>
<dbReference type="InterPro" id="IPR003961">
    <property type="entry name" value="FN3_dom"/>
</dbReference>